<feature type="domain" description="Uracil-DNA glycosylase-like" evidence="1">
    <location>
        <begin position="7"/>
        <end position="160"/>
    </location>
</feature>
<dbReference type="InterPro" id="IPR005122">
    <property type="entry name" value="Uracil-DNA_glycosylase-like"/>
</dbReference>
<gene>
    <name evidence="2" type="ORF">HHI_16170</name>
</gene>
<name>A0A059F9L8_9PROT</name>
<dbReference type="Proteomes" id="UP000025061">
    <property type="component" value="Unassembled WGS sequence"/>
</dbReference>
<dbReference type="OrthoDB" id="9799921at2"/>
<dbReference type="EMBL" id="ARYI01000019">
    <property type="protein sequence ID" value="KCZ87295.1"/>
    <property type="molecule type" value="Genomic_DNA"/>
</dbReference>
<reference evidence="2 3" key="1">
    <citation type="submission" date="2013-04" db="EMBL/GenBank/DDBJ databases">
        <title>Hyphomonas hirschiana VP5 Genome Sequencing.</title>
        <authorList>
            <person name="Lai Q."/>
            <person name="Shao Z."/>
        </authorList>
    </citation>
    <scope>NUCLEOTIDE SEQUENCE [LARGE SCALE GENOMIC DNA]</scope>
    <source>
        <strain evidence="2 3">VP5</strain>
    </source>
</reference>
<accession>A0A059F9L8</accession>
<dbReference type="InterPro" id="IPR036895">
    <property type="entry name" value="Uracil-DNA_glycosylase-like_sf"/>
</dbReference>
<dbReference type="SMART" id="SM00987">
    <property type="entry name" value="UreE_C"/>
    <property type="match status" value="1"/>
</dbReference>
<dbReference type="SUPFAM" id="SSF52141">
    <property type="entry name" value="Uracil-DNA glycosylase-like"/>
    <property type="match status" value="1"/>
</dbReference>
<protein>
    <recommendedName>
        <fullName evidence="1">Uracil-DNA glycosylase-like domain-containing protein</fullName>
    </recommendedName>
</protein>
<dbReference type="Gene3D" id="3.40.470.10">
    <property type="entry name" value="Uracil-DNA glycosylase-like domain"/>
    <property type="match status" value="1"/>
</dbReference>
<sequence length="162" mass="17449">MQIRGFPPIAAPDAEILILGSMPGIASLEAGQYYAHPRNAFWPIMCALFGACPDLSYPDRVRVLARRKVAVWDVLQLCQREGSLDAAIRGEVPNDFATFFAAHPNIRHIGLNGGKAAASFRKHAAQHQPASAEAVVLPSTSPAYASLNLEAKCALWRAALMA</sequence>
<dbReference type="NCBIfam" id="TIGR04274">
    <property type="entry name" value="hypoxanDNAglyco"/>
    <property type="match status" value="1"/>
</dbReference>
<dbReference type="PATRIC" id="fig|1280951.3.peg.3260"/>
<keyword evidence="3" id="KW-1185">Reference proteome</keyword>
<dbReference type="SMART" id="SM00986">
    <property type="entry name" value="UDG"/>
    <property type="match status" value="1"/>
</dbReference>
<dbReference type="InterPro" id="IPR026353">
    <property type="entry name" value="Hypoxan-DNA_Glyclase"/>
</dbReference>
<dbReference type="CDD" id="cd10032">
    <property type="entry name" value="UDG-F6_HDG"/>
    <property type="match status" value="1"/>
</dbReference>
<evidence type="ECO:0000259" key="1">
    <source>
        <dbReference type="SMART" id="SM00986"/>
    </source>
</evidence>
<evidence type="ECO:0000313" key="2">
    <source>
        <dbReference type="EMBL" id="KCZ87295.1"/>
    </source>
</evidence>
<organism evidence="2 3">
    <name type="scientific">Hyphomonas hirschiana VP5</name>
    <dbReference type="NCBI Taxonomy" id="1280951"/>
    <lineage>
        <taxon>Bacteria</taxon>
        <taxon>Pseudomonadati</taxon>
        <taxon>Pseudomonadota</taxon>
        <taxon>Alphaproteobacteria</taxon>
        <taxon>Hyphomonadales</taxon>
        <taxon>Hyphomonadaceae</taxon>
        <taxon>Hyphomonas</taxon>
    </lineage>
</organism>
<comment type="caution">
    <text evidence="2">The sequence shown here is derived from an EMBL/GenBank/DDBJ whole genome shotgun (WGS) entry which is preliminary data.</text>
</comment>
<dbReference type="Pfam" id="PF03167">
    <property type="entry name" value="UDG"/>
    <property type="match status" value="1"/>
</dbReference>
<dbReference type="AlphaFoldDB" id="A0A059F9L8"/>
<dbReference type="RefSeq" id="WP_011647598.1">
    <property type="nucleotide sequence ID" value="NZ_ARYI01000019.1"/>
</dbReference>
<evidence type="ECO:0000313" key="3">
    <source>
        <dbReference type="Proteomes" id="UP000025061"/>
    </source>
</evidence>
<proteinExistence type="predicted"/>